<dbReference type="Gramene" id="OB11G22290.1">
    <property type="protein sequence ID" value="OB11G22290.1"/>
    <property type="gene ID" value="OB11G22290"/>
</dbReference>
<evidence type="ECO:0000313" key="3">
    <source>
        <dbReference type="Proteomes" id="UP000006038"/>
    </source>
</evidence>
<feature type="region of interest" description="Disordered" evidence="1">
    <location>
        <begin position="335"/>
        <end position="357"/>
    </location>
</feature>
<dbReference type="EnsemblPlants" id="OB11G22290.1">
    <property type="protein sequence ID" value="OB11G22290.1"/>
    <property type="gene ID" value="OB11G22290"/>
</dbReference>
<organism evidence="2">
    <name type="scientific">Oryza brachyantha</name>
    <name type="common">malo sina</name>
    <dbReference type="NCBI Taxonomy" id="4533"/>
    <lineage>
        <taxon>Eukaryota</taxon>
        <taxon>Viridiplantae</taxon>
        <taxon>Streptophyta</taxon>
        <taxon>Embryophyta</taxon>
        <taxon>Tracheophyta</taxon>
        <taxon>Spermatophyta</taxon>
        <taxon>Magnoliopsida</taxon>
        <taxon>Liliopsida</taxon>
        <taxon>Poales</taxon>
        <taxon>Poaceae</taxon>
        <taxon>BOP clade</taxon>
        <taxon>Oryzoideae</taxon>
        <taxon>Oryzeae</taxon>
        <taxon>Oryzinae</taxon>
        <taxon>Oryza</taxon>
    </lineage>
</organism>
<keyword evidence="3" id="KW-1185">Reference proteome</keyword>
<dbReference type="Gene3D" id="3.80.10.10">
    <property type="entry name" value="Ribonuclease Inhibitor"/>
    <property type="match status" value="1"/>
</dbReference>
<dbReference type="InterPro" id="IPR032675">
    <property type="entry name" value="LRR_dom_sf"/>
</dbReference>
<evidence type="ECO:0000313" key="2">
    <source>
        <dbReference type="EnsemblPlants" id="OB11G22290.1"/>
    </source>
</evidence>
<feature type="compositionally biased region" description="Basic residues" evidence="1">
    <location>
        <begin position="338"/>
        <end position="350"/>
    </location>
</feature>
<dbReference type="PANTHER" id="PTHR32141:SF26">
    <property type="entry name" value="OS08G0328600 PROTEIN"/>
    <property type="match status" value="1"/>
</dbReference>
<dbReference type="InterPro" id="IPR055302">
    <property type="entry name" value="F-box_dom-containing"/>
</dbReference>
<dbReference type="AlphaFoldDB" id="J3N8U3"/>
<reference evidence="2" key="2">
    <citation type="submission" date="2013-04" db="UniProtKB">
        <authorList>
            <consortium name="EnsemblPlants"/>
        </authorList>
    </citation>
    <scope>IDENTIFICATION</scope>
</reference>
<dbReference type="eggNOG" id="ENOG502R42C">
    <property type="taxonomic scope" value="Eukaryota"/>
</dbReference>
<sequence>MHVELESGYRSLTVDDFLNSNVDDWARDLDLVGNVVSHPVARRVEVLVVAAVTTIDLASFDDEEEAGAGRADFSLRLGRQPSETLRVLDLTGCGGLSGAALPRLTTLRLRQCFSQIEDLQALIDSAPELAAVHLDSVFLAGTKEGCVRLRFWAATALVMTNCGSGCFERGGGALEIDVPMLRSFKYTGFPRRFSLISSAPDMARADLRFLHQEHHDVHNADERRALFWRFLHNFGGVKSLKLKVSSLKSIAVGGRALRAELLLVLPGVEHLELTAPHNPASESCPVSIGNLLRCCPNVRDLVLRLSRDLPPYSFKNSTYVHDVLQEQRRADLDVSLHRSARRRRGGKSNRRRQEGGLLGDAGGIHGLSGRSFACLRSSLRRVSIQFQFELDQPNSLGVRLIKFFAENATCLQEMCIDDGNDRIGGHINPWVERWVIAISLPRFRALPLERQ</sequence>
<name>J3N8U3_ORYBR</name>
<proteinExistence type="predicted"/>
<dbReference type="OMA" id="AVEGCND"/>
<reference evidence="2" key="1">
    <citation type="journal article" date="2013" name="Nat. Commun.">
        <title>Whole-genome sequencing of Oryza brachyantha reveals mechanisms underlying Oryza genome evolution.</title>
        <authorList>
            <person name="Chen J."/>
            <person name="Huang Q."/>
            <person name="Gao D."/>
            <person name="Wang J."/>
            <person name="Lang Y."/>
            <person name="Liu T."/>
            <person name="Li B."/>
            <person name="Bai Z."/>
            <person name="Luis Goicoechea J."/>
            <person name="Liang C."/>
            <person name="Chen C."/>
            <person name="Zhang W."/>
            <person name="Sun S."/>
            <person name="Liao Y."/>
            <person name="Zhang X."/>
            <person name="Yang L."/>
            <person name="Song C."/>
            <person name="Wang M."/>
            <person name="Shi J."/>
            <person name="Liu G."/>
            <person name="Liu J."/>
            <person name="Zhou H."/>
            <person name="Zhou W."/>
            <person name="Yu Q."/>
            <person name="An N."/>
            <person name="Chen Y."/>
            <person name="Cai Q."/>
            <person name="Wang B."/>
            <person name="Liu B."/>
            <person name="Min J."/>
            <person name="Huang Y."/>
            <person name="Wu H."/>
            <person name="Li Z."/>
            <person name="Zhang Y."/>
            <person name="Yin Y."/>
            <person name="Song W."/>
            <person name="Jiang J."/>
            <person name="Jackson S.A."/>
            <person name="Wing R.A."/>
            <person name="Wang J."/>
            <person name="Chen M."/>
        </authorList>
    </citation>
    <scope>NUCLEOTIDE SEQUENCE [LARGE SCALE GENOMIC DNA]</scope>
    <source>
        <strain evidence="2">cv. IRGC 101232</strain>
    </source>
</reference>
<accession>J3N8U3</accession>
<evidence type="ECO:0000256" key="1">
    <source>
        <dbReference type="SAM" id="MobiDB-lite"/>
    </source>
</evidence>
<dbReference type="HOGENOM" id="CLU_024602_2_0_1"/>
<protein>
    <submittedName>
        <fullName evidence="2">Uncharacterized protein</fullName>
    </submittedName>
</protein>
<dbReference type="PANTHER" id="PTHR32141">
    <property type="match status" value="1"/>
</dbReference>
<dbReference type="SUPFAM" id="SSF52047">
    <property type="entry name" value="RNI-like"/>
    <property type="match status" value="1"/>
</dbReference>
<dbReference type="Proteomes" id="UP000006038">
    <property type="component" value="Chromosome 11"/>
</dbReference>